<geneLocation type="plasmid" evidence="1 2">
    <name>pSC2</name>
</geneLocation>
<name>E3EKT1_PAEPS</name>
<sequence length="437" mass="52071">MKKSLNELMRSLSTSNVDTLMSIYSFRCLNENQIYQIHFQHVTPINEKLSRELAKACIHDLLSFELIKEVKYKGEEHVYFLTPSGIEVIRHFFELPTNIYDAQKKVVKRGYYRASELEIYPKNINHQAHLNQFVIDFQQLKLDVNCKYFDEKHVSQYTSIRPDGMLSILDTDFFLEMDMATESKKQLFEKWENYRNFLTSREYAYREKRITVLFIVEGTSKIKERIDLIKYTIYERLLDVLDDEFEIFVGTREDLLCLMKKRLIPACKDVDPYIAKIKHVLEEKHGFFANDAEQTRSIFQGTKYGLYIRKLNDNNKILIENGKIQEFVVDDYFFEPTSTIAKIAYMDKSNSFFKSQFNREISYLVIGESEEQMYTDLKMIDLIGLKNIYFSTYQRLKEKPFHEAIFQFDLLGNIHHFVNNGFEERVFEENLEHAHLF</sequence>
<proteinExistence type="predicted"/>
<dbReference type="HOGENOM" id="CLU_651879_0_0_9"/>
<evidence type="ECO:0000313" key="2">
    <source>
        <dbReference type="Proteomes" id="UP000006868"/>
    </source>
</evidence>
<dbReference type="EMBL" id="CP002214">
    <property type="protein sequence ID" value="ADO59532.1"/>
    <property type="molecule type" value="Genomic_DNA"/>
</dbReference>
<dbReference type="Proteomes" id="UP000006868">
    <property type="component" value="Plasmid pSC2"/>
</dbReference>
<reference evidence="1 2" key="1">
    <citation type="journal article" date="2011" name="J. Bacteriol.">
        <title>Complete genome sequence of Paenibacillus polymyxa SC2, a strain of plant growth-promoting Rhizobacterium with broad-spectrum antimicrobial activity.</title>
        <authorList>
            <person name="Ma M."/>
            <person name="Wang C."/>
            <person name="Ding Y."/>
            <person name="Li L."/>
            <person name="Shen D."/>
            <person name="Jiang X."/>
            <person name="Guan D."/>
            <person name="Cao F."/>
            <person name="Chen H."/>
            <person name="Feng R."/>
            <person name="Wang X."/>
            <person name="Ge Y."/>
            <person name="Yao L."/>
            <person name="Bing X."/>
            <person name="Yang X."/>
            <person name="Li J."/>
            <person name="Du B."/>
        </authorList>
    </citation>
    <scope>NUCLEOTIDE SEQUENCE [LARGE SCALE GENOMIC DNA]</scope>
    <source>
        <strain evidence="1 2">SC2</strain>
        <plasmid evidence="2">pSC2</plasmid>
    </source>
</reference>
<keyword evidence="1" id="KW-0614">Plasmid</keyword>
<evidence type="ECO:0000313" key="1">
    <source>
        <dbReference type="EMBL" id="ADO59532.1"/>
    </source>
</evidence>
<dbReference type="InterPro" id="IPR025855">
    <property type="entry name" value="Replic_Relax"/>
</dbReference>
<dbReference type="Pfam" id="PF13814">
    <property type="entry name" value="Replic_Relax"/>
    <property type="match status" value="1"/>
</dbReference>
<evidence type="ECO:0008006" key="3">
    <source>
        <dbReference type="Google" id="ProtNLM"/>
    </source>
</evidence>
<gene>
    <name evidence="1" type="ORF">PPSC2_27430</name>
</gene>
<dbReference type="PATRIC" id="fig|886882.15.peg.5806"/>
<protein>
    <recommendedName>
        <fullName evidence="3">Replication-relaxation family protein</fullName>
    </recommendedName>
</protein>
<dbReference type="AlphaFoldDB" id="E3EKT1"/>
<accession>E3EKT1</accession>
<dbReference type="KEGG" id="ppm:PPSC2_27430"/>
<dbReference type="RefSeq" id="WP_013385946.1">
    <property type="nucleotide sequence ID" value="NC_014628.2"/>
</dbReference>
<organism evidence="1 2">
    <name type="scientific">Paenibacillus polymyxa (strain SC2)</name>
    <name type="common">Bacillus polymyxa</name>
    <dbReference type="NCBI Taxonomy" id="886882"/>
    <lineage>
        <taxon>Bacteria</taxon>
        <taxon>Bacillati</taxon>
        <taxon>Bacillota</taxon>
        <taxon>Bacilli</taxon>
        <taxon>Bacillales</taxon>
        <taxon>Paenibacillaceae</taxon>
        <taxon>Paenibacillus</taxon>
    </lineage>
</organism>